<comment type="subcellular location">
    <subcellularLocation>
        <location evidence="1">Cell projection</location>
        <location evidence="1">Cilium</location>
    </subcellularLocation>
</comment>
<dbReference type="InterPro" id="IPR030511">
    <property type="entry name" value="TTC26"/>
</dbReference>
<dbReference type="PANTHER" id="PTHR14781:SF0">
    <property type="entry name" value="INTRAFLAGELLAR TRANSPORT PROTEIN 56"/>
    <property type="match status" value="1"/>
</dbReference>
<evidence type="ECO:0000313" key="10">
    <source>
        <dbReference type="EMBL" id="CAF4951822.1"/>
    </source>
</evidence>
<keyword evidence="3" id="KW-0802">TPR repeat</keyword>
<dbReference type="AlphaFoldDB" id="A0A8S3C0X4"/>
<protein>
    <submittedName>
        <fullName evidence="7">Uncharacterized protein</fullName>
    </submittedName>
</protein>
<sequence length="48" mass="5584">LCYYKLDYYDISQEVLDVYLKKNPESATATNLQACNQYRLYNGKAAEV</sequence>
<dbReference type="GO" id="GO:0030992">
    <property type="term" value="C:intraciliary transport particle B"/>
    <property type="evidence" value="ECO:0007669"/>
    <property type="project" value="TreeGrafter"/>
</dbReference>
<keyword evidence="2" id="KW-0677">Repeat</keyword>
<evidence type="ECO:0000313" key="7">
    <source>
        <dbReference type="EMBL" id="CAF4850238.1"/>
    </source>
</evidence>
<proteinExistence type="predicted"/>
<evidence type="ECO:0000256" key="3">
    <source>
        <dbReference type="ARBA" id="ARBA00022803"/>
    </source>
</evidence>
<accession>A0A8S3C0X4</accession>
<dbReference type="Proteomes" id="UP000681967">
    <property type="component" value="Unassembled WGS sequence"/>
</dbReference>
<dbReference type="GO" id="GO:0036064">
    <property type="term" value="C:ciliary basal body"/>
    <property type="evidence" value="ECO:0007669"/>
    <property type="project" value="TreeGrafter"/>
</dbReference>
<organism evidence="7 11">
    <name type="scientific">Rotaria magnacalcarata</name>
    <dbReference type="NCBI Taxonomy" id="392030"/>
    <lineage>
        <taxon>Eukaryota</taxon>
        <taxon>Metazoa</taxon>
        <taxon>Spiralia</taxon>
        <taxon>Gnathifera</taxon>
        <taxon>Rotifera</taxon>
        <taxon>Eurotatoria</taxon>
        <taxon>Bdelloidea</taxon>
        <taxon>Philodinida</taxon>
        <taxon>Philodinidae</taxon>
        <taxon>Rotaria</taxon>
    </lineage>
</organism>
<dbReference type="GO" id="GO:0097546">
    <property type="term" value="C:ciliary base"/>
    <property type="evidence" value="ECO:0007669"/>
    <property type="project" value="TreeGrafter"/>
</dbReference>
<dbReference type="GO" id="GO:0035735">
    <property type="term" value="P:intraciliary transport involved in cilium assembly"/>
    <property type="evidence" value="ECO:0007669"/>
    <property type="project" value="TreeGrafter"/>
</dbReference>
<dbReference type="EMBL" id="CAJOBJ010166419">
    <property type="protein sequence ID" value="CAF4866287.1"/>
    <property type="molecule type" value="Genomic_DNA"/>
</dbReference>
<feature type="non-terminal residue" evidence="7">
    <location>
        <position position="1"/>
    </location>
</feature>
<dbReference type="EMBL" id="CAJOBI010179249">
    <property type="protein sequence ID" value="CAF4919563.1"/>
    <property type="molecule type" value="Genomic_DNA"/>
</dbReference>
<evidence type="ECO:0000313" key="6">
    <source>
        <dbReference type="EMBL" id="CAF4481496.1"/>
    </source>
</evidence>
<dbReference type="EMBL" id="CAJOBJ010190529">
    <property type="protein sequence ID" value="CAF4951822.1"/>
    <property type="molecule type" value="Genomic_DNA"/>
</dbReference>
<dbReference type="Proteomes" id="UP000681720">
    <property type="component" value="Unassembled WGS sequence"/>
</dbReference>
<comment type="caution">
    <text evidence="7">The sequence shown here is derived from an EMBL/GenBank/DDBJ whole genome shotgun (WGS) entry which is preliminary data.</text>
</comment>
<evidence type="ECO:0000313" key="8">
    <source>
        <dbReference type="EMBL" id="CAF4866287.1"/>
    </source>
</evidence>
<keyword evidence="4" id="KW-0966">Cell projection</keyword>
<evidence type="ECO:0000313" key="11">
    <source>
        <dbReference type="Proteomes" id="UP000676336"/>
    </source>
</evidence>
<dbReference type="GO" id="GO:0120170">
    <property type="term" value="F:intraciliary transport particle B binding"/>
    <property type="evidence" value="ECO:0007669"/>
    <property type="project" value="TreeGrafter"/>
</dbReference>
<evidence type="ECO:0000313" key="5">
    <source>
        <dbReference type="EMBL" id="CAF4392652.1"/>
    </source>
</evidence>
<dbReference type="EMBL" id="CAJOBI010160808">
    <property type="protein sequence ID" value="CAF4850238.1"/>
    <property type="molecule type" value="Genomic_DNA"/>
</dbReference>
<dbReference type="Proteomes" id="UP000676336">
    <property type="component" value="Unassembled WGS sequence"/>
</dbReference>
<dbReference type="GO" id="GO:0035720">
    <property type="term" value="P:intraciliary anterograde transport"/>
    <property type="evidence" value="ECO:0007669"/>
    <property type="project" value="TreeGrafter"/>
</dbReference>
<gene>
    <name evidence="5" type="ORF">BYL167_LOCUS31209</name>
    <name evidence="6" type="ORF">BYL167_LOCUS35154</name>
    <name evidence="8" type="ORF">GIL414_LOCUS50144</name>
    <name evidence="10" type="ORF">GIL414_LOCUS54367</name>
    <name evidence="7" type="ORF">SMN809_LOCUS49360</name>
    <name evidence="9" type="ORF">SMN809_LOCUS52634</name>
</gene>
<evidence type="ECO:0000256" key="1">
    <source>
        <dbReference type="ARBA" id="ARBA00004138"/>
    </source>
</evidence>
<name>A0A8S3C0X4_9BILA</name>
<dbReference type="EMBL" id="CAJOBH010073161">
    <property type="protein sequence ID" value="CAF4481496.1"/>
    <property type="molecule type" value="Genomic_DNA"/>
</dbReference>
<evidence type="ECO:0000313" key="9">
    <source>
        <dbReference type="EMBL" id="CAF4919563.1"/>
    </source>
</evidence>
<evidence type="ECO:0000256" key="2">
    <source>
        <dbReference type="ARBA" id="ARBA00022737"/>
    </source>
</evidence>
<reference evidence="7" key="1">
    <citation type="submission" date="2021-02" db="EMBL/GenBank/DDBJ databases">
        <authorList>
            <person name="Nowell W R."/>
        </authorList>
    </citation>
    <scope>NUCLEOTIDE SEQUENCE</scope>
</reference>
<dbReference type="EMBL" id="CAJOBH010054069">
    <property type="protein sequence ID" value="CAF4392652.1"/>
    <property type="molecule type" value="Genomic_DNA"/>
</dbReference>
<dbReference type="PANTHER" id="PTHR14781">
    <property type="entry name" value="INTRAFLAGELLAR TRANSPORT PROTEIN 56"/>
    <property type="match status" value="1"/>
</dbReference>
<evidence type="ECO:0000256" key="4">
    <source>
        <dbReference type="ARBA" id="ARBA00023273"/>
    </source>
</evidence>